<gene>
    <name evidence="1" type="ORF">MERR_LOCUS37725</name>
</gene>
<protein>
    <submittedName>
        <fullName evidence="1">Uncharacterized protein</fullName>
    </submittedName>
</protein>
<dbReference type="CDD" id="cd10910">
    <property type="entry name" value="PIN_limkain_b1_N_like"/>
    <property type="match status" value="1"/>
</dbReference>
<comment type="caution">
    <text evidence="1">The sequence shown here is derived from an EMBL/GenBank/DDBJ whole genome shotgun (WGS) entry which is preliminary data.</text>
</comment>
<evidence type="ECO:0000313" key="1">
    <source>
        <dbReference type="EMBL" id="CAA7050490.1"/>
    </source>
</evidence>
<dbReference type="EMBL" id="CACVBM020001451">
    <property type="protein sequence ID" value="CAA7050490.1"/>
    <property type="molecule type" value="Genomic_DNA"/>
</dbReference>
<reference evidence="1" key="1">
    <citation type="submission" date="2020-01" db="EMBL/GenBank/DDBJ databases">
        <authorList>
            <person name="Mishra B."/>
        </authorList>
    </citation>
    <scope>NUCLEOTIDE SEQUENCE [LARGE SCALE GENOMIC DNA]</scope>
</reference>
<dbReference type="Proteomes" id="UP000467841">
    <property type="component" value="Unassembled WGS sequence"/>
</dbReference>
<dbReference type="AlphaFoldDB" id="A0A6D2KF69"/>
<name>A0A6D2KF69_9BRAS</name>
<organism evidence="1 2">
    <name type="scientific">Microthlaspi erraticum</name>
    <dbReference type="NCBI Taxonomy" id="1685480"/>
    <lineage>
        <taxon>Eukaryota</taxon>
        <taxon>Viridiplantae</taxon>
        <taxon>Streptophyta</taxon>
        <taxon>Embryophyta</taxon>
        <taxon>Tracheophyta</taxon>
        <taxon>Spermatophyta</taxon>
        <taxon>Magnoliopsida</taxon>
        <taxon>eudicotyledons</taxon>
        <taxon>Gunneridae</taxon>
        <taxon>Pentapetalae</taxon>
        <taxon>rosids</taxon>
        <taxon>malvids</taxon>
        <taxon>Brassicales</taxon>
        <taxon>Brassicaceae</taxon>
        <taxon>Coluteocarpeae</taxon>
        <taxon>Microthlaspi</taxon>
    </lineage>
</organism>
<sequence length="224" mass="25432">MPQNLMLISKPFEDTRCDAVIRALECRGFNIIFRPSDQVVSVDQSTARSFESLCKRLAAGAERHINHSLTSTGRSLTQQSLKLASEPVVVFWLVKNLPSNPWKMWSDFEAALEKKGYGGVEPTITVFIGKSKFSDEMRKVYMNTGVIVKPVSEEDQFVKVTSMFLDMISWAKSLMQPANFVVISEPFEDFICDCVVEGLKHRGFNVLFEQPEYLLTFGRSRWSA</sequence>
<dbReference type="OrthoDB" id="1113789at2759"/>
<accession>A0A6D2KF69</accession>
<keyword evidence="2" id="KW-1185">Reference proteome</keyword>
<evidence type="ECO:0000313" key="2">
    <source>
        <dbReference type="Proteomes" id="UP000467841"/>
    </source>
</evidence>
<proteinExistence type="predicted"/>